<evidence type="ECO:0000313" key="3">
    <source>
        <dbReference type="Proteomes" id="UP001430848"/>
    </source>
</evidence>
<evidence type="ECO:0000259" key="1">
    <source>
        <dbReference type="Pfam" id="PF06985"/>
    </source>
</evidence>
<reference evidence="2 3" key="1">
    <citation type="submission" date="2024-02" db="EMBL/GenBank/DDBJ databases">
        <title>De novo assembly and annotation of 12 fungi associated with fruit tree decline syndrome in Ontario, Canada.</title>
        <authorList>
            <person name="Sulman M."/>
            <person name="Ellouze W."/>
            <person name="Ilyukhin E."/>
        </authorList>
    </citation>
    <scope>NUCLEOTIDE SEQUENCE [LARGE SCALE GENOMIC DNA]</scope>
    <source>
        <strain evidence="2 3">M169</strain>
    </source>
</reference>
<dbReference type="PANTHER" id="PTHR33112">
    <property type="entry name" value="DOMAIN PROTEIN, PUTATIVE-RELATED"/>
    <property type="match status" value="1"/>
</dbReference>
<organism evidence="2 3">
    <name type="scientific">Diaporthe eres</name>
    <name type="common">Phomopsis oblonga</name>
    <dbReference type="NCBI Taxonomy" id="83184"/>
    <lineage>
        <taxon>Eukaryota</taxon>
        <taxon>Fungi</taxon>
        <taxon>Dikarya</taxon>
        <taxon>Ascomycota</taxon>
        <taxon>Pezizomycotina</taxon>
        <taxon>Sordariomycetes</taxon>
        <taxon>Sordariomycetidae</taxon>
        <taxon>Diaporthales</taxon>
        <taxon>Diaporthaceae</taxon>
        <taxon>Diaporthe</taxon>
        <taxon>Diaporthe eres species complex</taxon>
    </lineage>
</organism>
<evidence type="ECO:0000313" key="2">
    <source>
        <dbReference type="EMBL" id="KAK7713664.1"/>
    </source>
</evidence>
<name>A0ABR1NSG0_DIAER</name>
<accession>A0ABR1NSG0</accession>
<dbReference type="EMBL" id="JAKNSF020000125">
    <property type="protein sequence ID" value="KAK7713664.1"/>
    <property type="molecule type" value="Genomic_DNA"/>
</dbReference>
<dbReference type="Pfam" id="PF06985">
    <property type="entry name" value="HET"/>
    <property type="match status" value="1"/>
</dbReference>
<dbReference type="InterPro" id="IPR010730">
    <property type="entry name" value="HET"/>
</dbReference>
<dbReference type="PANTHER" id="PTHR33112:SF12">
    <property type="entry name" value="HETEROKARYON INCOMPATIBILITY DOMAIN-CONTAINING PROTEIN"/>
    <property type="match status" value="1"/>
</dbReference>
<feature type="domain" description="Heterokaryon incompatibility" evidence="1">
    <location>
        <begin position="14"/>
        <end position="160"/>
    </location>
</feature>
<protein>
    <recommendedName>
        <fullName evidence="1">Heterokaryon incompatibility domain-containing protein</fullName>
    </recommendedName>
</protein>
<dbReference type="Proteomes" id="UP001430848">
    <property type="component" value="Unassembled WGS sequence"/>
</dbReference>
<sequence>MCIVRVASHNPVRYIALSYVWGYVAQPTLKKAVLETWMSDGQLSDVEVPQTIRDAIQLVQMIGYRYIWVDALCIVQDDSESRHDQISQMHEIHRHADLTIVAADGDNCSEGLPGVTLSKDRLYKHRRYELPGLCLMKVPSSTKHGIEMSPWRMRGWTFQEELCSRRTLVLLPEVMFFSCASAVWREDLQLEAENTVPRSGERLVSLASMLYQQSTGDGQDSLVLFRDLVKKYMQRTLGRTDDMENAFAGVAGILEPVIGPAYHGVPEPFENRLEHE</sequence>
<keyword evidence="3" id="KW-1185">Reference proteome</keyword>
<gene>
    <name evidence="2" type="ORF">SLS63_012046</name>
</gene>
<comment type="caution">
    <text evidence="2">The sequence shown here is derived from an EMBL/GenBank/DDBJ whole genome shotgun (WGS) entry which is preliminary data.</text>
</comment>
<proteinExistence type="predicted"/>